<accession>A0A2N6K5Q8</accession>
<organism evidence="1 2">
    <name type="scientific">Fischerella muscicola CCMEE 5323</name>
    <dbReference type="NCBI Taxonomy" id="2019572"/>
    <lineage>
        <taxon>Bacteria</taxon>
        <taxon>Bacillati</taxon>
        <taxon>Cyanobacteriota</taxon>
        <taxon>Cyanophyceae</taxon>
        <taxon>Nostocales</taxon>
        <taxon>Hapalosiphonaceae</taxon>
        <taxon>Fischerella</taxon>
    </lineage>
</organism>
<gene>
    <name evidence="1" type="ORF">CEN44_07105</name>
</gene>
<sequence>MTIDQTRSNCRFCSVISQTNGEDPIGSAGTFEHYLILETAQPWPAKMWLEPEPISQEVLDALHIVWERGRPLTIAPDREYSHPGYTRVLYYRRPAKLFAKFEKHEFIVPHSLVSSLILALLKQPDRLPSFEEYRQHTNHIRELLICTHANIDVACARFGYPIYKKLRSEYANASGGKLRVWRCSHFGGHQFAPTLIDMPQGTYWGRLQPEILDTLVQRNGSLTKLYPFYRGWGGLSQFEQIAEREIWMQEGWDWINYHKMGQVLAMDEVNQDWAKVRIDFTTNDRTTSSAYEAMIELRGHVMTAFDSGENEPLEKVKQYRVSRLAKVAAIKDSPA</sequence>
<dbReference type="InterPro" id="IPR010350">
    <property type="entry name" value="Aim32/Apd1-like_bac"/>
</dbReference>
<dbReference type="PANTHER" id="PTHR31902:SF22">
    <property type="entry name" value="SLL1203 PROTEIN"/>
    <property type="match status" value="1"/>
</dbReference>
<evidence type="ECO:0000313" key="2">
    <source>
        <dbReference type="Proteomes" id="UP000235036"/>
    </source>
</evidence>
<keyword evidence="2" id="KW-1185">Reference proteome</keyword>
<reference evidence="1 2" key="1">
    <citation type="submission" date="2017-08" db="EMBL/GenBank/DDBJ databases">
        <title>Genomes of Fischerella (Mastigocladus) sp. strains.</title>
        <authorList>
            <person name="Miller S.R."/>
        </authorList>
    </citation>
    <scope>NUCLEOTIDE SEQUENCE [LARGE SCALE GENOMIC DNA]</scope>
    <source>
        <strain evidence="1 2">CCMEE 5323</strain>
    </source>
</reference>
<dbReference type="CDD" id="cd03062">
    <property type="entry name" value="TRX_Fd_Sucrase"/>
    <property type="match status" value="1"/>
</dbReference>
<name>A0A2N6K5Q8_FISMU</name>
<dbReference type="AlphaFoldDB" id="A0A2N6K5Q8"/>
<proteinExistence type="predicted"/>
<dbReference type="InterPro" id="IPR036249">
    <property type="entry name" value="Thioredoxin-like_sf"/>
</dbReference>
<dbReference type="PANTHER" id="PTHR31902">
    <property type="entry name" value="ACTIN PATCHES DISTAL PROTEIN 1"/>
    <property type="match status" value="1"/>
</dbReference>
<dbReference type="Proteomes" id="UP000235036">
    <property type="component" value="Unassembled WGS sequence"/>
</dbReference>
<dbReference type="EMBL" id="NRQW01000145">
    <property type="protein sequence ID" value="PLZ91980.1"/>
    <property type="molecule type" value="Genomic_DNA"/>
</dbReference>
<dbReference type="SUPFAM" id="SSF52833">
    <property type="entry name" value="Thioredoxin-like"/>
    <property type="match status" value="1"/>
</dbReference>
<dbReference type="RefSeq" id="WP_016866935.1">
    <property type="nucleotide sequence ID" value="NZ_CAWNVR010000226.1"/>
</dbReference>
<comment type="caution">
    <text evidence="1">The sequence shown here is derived from an EMBL/GenBank/DDBJ whole genome shotgun (WGS) entry which is preliminary data.</text>
</comment>
<dbReference type="Gene3D" id="3.40.30.10">
    <property type="entry name" value="Glutaredoxin"/>
    <property type="match status" value="1"/>
</dbReference>
<dbReference type="Pfam" id="PF06999">
    <property type="entry name" value="Suc_Fer-like"/>
    <property type="match status" value="1"/>
</dbReference>
<evidence type="ECO:0000313" key="1">
    <source>
        <dbReference type="EMBL" id="PLZ91980.1"/>
    </source>
</evidence>
<protein>
    <submittedName>
        <fullName evidence="1">Sucrase ferredoxin</fullName>
    </submittedName>
</protein>
<dbReference type="PIRSF" id="PIRSF035042">
    <property type="entry name" value="UCP035042_thirdx"/>
    <property type="match status" value="1"/>
</dbReference>
<dbReference type="InterPro" id="IPR009737">
    <property type="entry name" value="Aim32/Apd1-like"/>
</dbReference>